<protein>
    <submittedName>
        <fullName evidence="1 2">Uncharacterized protein</fullName>
    </submittedName>
</protein>
<dbReference type="Proteomes" id="UP000014760">
    <property type="component" value="Unassembled WGS sequence"/>
</dbReference>
<evidence type="ECO:0000313" key="2">
    <source>
        <dbReference type="EnsemblMetazoa" id="CapteP198434"/>
    </source>
</evidence>
<keyword evidence="3" id="KW-1185">Reference proteome</keyword>
<dbReference type="EnsemblMetazoa" id="CapteT198434">
    <property type="protein sequence ID" value="CapteP198434"/>
    <property type="gene ID" value="CapteG198434"/>
</dbReference>
<dbReference type="HOGENOM" id="CLU_728140_0_0_1"/>
<reference evidence="2" key="3">
    <citation type="submission" date="2015-06" db="UniProtKB">
        <authorList>
            <consortium name="EnsemblMetazoa"/>
        </authorList>
    </citation>
    <scope>IDENTIFICATION</scope>
</reference>
<evidence type="ECO:0000313" key="3">
    <source>
        <dbReference type="Proteomes" id="UP000014760"/>
    </source>
</evidence>
<proteinExistence type="predicted"/>
<evidence type="ECO:0000313" key="1">
    <source>
        <dbReference type="EMBL" id="ELT97914.1"/>
    </source>
</evidence>
<dbReference type="AlphaFoldDB" id="R7TW25"/>
<accession>R7TW25</accession>
<reference evidence="3" key="1">
    <citation type="submission" date="2012-12" db="EMBL/GenBank/DDBJ databases">
        <authorList>
            <person name="Hellsten U."/>
            <person name="Grimwood J."/>
            <person name="Chapman J.A."/>
            <person name="Shapiro H."/>
            <person name="Aerts A."/>
            <person name="Otillar R.P."/>
            <person name="Terry A.Y."/>
            <person name="Boore J.L."/>
            <person name="Simakov O."/>
            <person name="Marletaz F."/>
            <person name="Cho S.-J."/>
            <person name="Edsinger-Gonzales E."/>
            <person name="Havlak P."/>
            <person name="Kuo D.-H."/>
            <person name="Larsson T."/>
            <person name="Lv J."/>
            <person name="Arendt D."/>
            <person name="Savage R."/>
            <person name="Osoegawa K."/>
            <person name="de Jong P."/>
            <person name="Lindberg D.R."/>
            <person name="Seaver E.C."/>
            <person name="Weisblat D.A."/>
            <person name="Putnam N.H."/>
            <person name="Grigoriev I.V."/>
            <person name="Rokhsar D.S."/>
        </authorList>
    </citation>
    <scope>NUCLEOTIDE SEQUENCE</scope>
    <source>
        <strain evidence="3">I ESC-2004</strain>
    </source>
</reference>
<reference evidence="1 3" key="2">
    <citation type="journal article" date="2013" name="Nature">
        <title>Insights into bilaterian evolution from three spiralian genomes.</title>
        <authorList>
            <person name="Simakov O."/>
            <person name="Marletaz F."/>
            <person name="Cho S.J."/>
            <person name="Edsinger-Gonzales E."/>
            <person name="Havlak P."/>
            <person name="Hellsten U."/>
            <person name="Kuo D.H."/>
            <person name="Larsson T."/>
            <person name="Lv J."/>
            <person name="Arendt D."/>
            <person name="Savage R."/>
            <person name="Osoegawa K."/>
            <person name="de Jong P."/>
            <person name="Grimwood J."/>
            <person name="Chapman J.A."/>
            <person name="Shapiro H."/>
            <person name="Aerts A."/>
            <person name="Otillar R.P."/>
            <person name="Terry A.Y."/>
            <person name="Boore J.L."/>
            <person name="Grigoriev I.V."/>
            <person name="Lindberg D.R."/>
            <person name="Seaver E.C."/>
            <person name="Weisblat D.A."/>
            <person name="Putnam N.H."/>
            <person name="Rokhsar D.S."/>
        </authorList>
    </citation>
    <scope>NUCLEOTIDE SEQUENCE</scope>
    <source>
        <strain evidence="1 3">I ESC-2004</strain>
    </source>
</reference>
<dbReference type="EMBL" id="AMQN01010692">
    <property type="status" value="NOT_ANNOTATED_CDS"/>
    <property type="molecule type" value="Genomic_DNA"/>
</dbReference>
<sequence length="380" mass="42832">MQVGDSRKIKFLKQVKFAYTSCAAYMQTKLSIASPLLNALCCLDPLICGHHRVAEGVCIAQMASSCLRLGFMEHVRSCPSTLVEIKENRNERPAPIKVYRDLTSGHTAVLQGVLNPYNKEQFRKCQKQVLAAGKLGPDTLDNTHELSLHLGNNIWLLITQSRLVCVVQRVSGVVHPVVAVKKNKHRWILELDVSMKDKNEGDTNRFFLISICMPQTILREQFPQMGGLQSTLWHDIGWMTINAGKQANATVLCSSYSSGRHQMFMYTFFLTPCLQRVVGGSFAIQSSSHSSNRMLVLSPNRFSTMTEGEVKDLREDLKGVLKNENFEELHHLFSKNLIPHLEETIVKMMEFFTLQRPSSLQSHTLAPKVFLASIEVMIAI</sequence>
<organism evidence="1">
    <name type="scientific">Capitella teleta</name>
    <name type="common">Polychaete worm</name>
    <dbReference type="NCBI Taxonomy" id="283909"/>
    <lineage>
        <taxon>Eukaryota</taxon>
        <taxon>Metazoa</taxon>
        <taxon>Spiralia</taxon>
        <taxon>Lophotrochozoa</taxon>
        <taxon>Annelida</taxon>
        <taxon>Polychaeta</taxon>
        <taxon>Sedentaria</taxon>
        <taxon>Scolecida</taxon>
        <taxon>Capitellidae</taxon>
        <taxon>Capitella</taxon>
    </lineage>
</organism>
<dbReference type="EMBL" id="KB308420">
    <property type="protein sequence ID" value="ELT97914.1"/>
    <property type="molecule type" value="Genomic_DNA"/>
</dbReference>
<gene>
    <name evidence="1" type="ORF">CAPTEDRAFT_198434</name>
</gene>
<name>R7TW25_CAPTE</name>